<protein>
    <submittedName>
        <fullName evidence="2">Uncharacterized protein</fullName>
    </submittedName>
</protein>
<organism evidence="2">
    <name type="scientific">Mycolicibacterium smegmatis</name>
    <name type="common">Mycobacterium smegmatis</name>
    <dbReference type="NCBI Taxonomy" id="1772"/>
    <lineage>
        <taxon>Bacteria</taxon>
        <taxon>Bacillati</taxon>
        <taxon>Actinomycetota</taxon>
        <taxon>Actinomycetes</taxon>
        <taxon>Mycobacteriales</taxon>
        <taxon>Mycobacteriaceae</taxon>
        <taxon>Mycolicibacterium</taxon>
    </lineage>
</organism>
<feature type="compositionally biased region" description="Basic residues" evidence="1">
    <location>
        <begin position="42"/>
        <end position="69"/>
    </location>
</feature>
<feature type="region of interest" description="Disordered" evidence="1">
    <location>
        <begin position="14"/>
        <end position="207"/>
    </location>
</feature>
<feature type="compositionally biased region" description="Gly residues" evidence="1">
    <location>
        <begin position="194"/>
        <end position="203"/>
    </location>
</feature>
<evidence type="ECO:0000256" key="1">
    <source>
        <dbReference type="SAM" id="MobiDB-lite"/>
    </source>
</evidence>
<feature type="compositionally biased region" description="Low complexity" evidence="1">
    <location>
        <begin position="70"/>
        <end position="81"/>
    </location>
</feature>
<evidence type="ECO:0000313" key="2">
    <source>
        <dbReference type="EMBL" id="AAO43116.1"/>
    </source>
</evidence>
<dbReference type="AlphaFoldDB" id="Q7WTY3"/>
<sequence>MAFPLGFSGYGFYGNDDSSAHYPRSAAARQDGFRENQERAGRGHHCAHGRGGRPIRRRRGHRRRTRFRRLALPGRARGGRAVTAEAVDAPARRDRGRTGRHRGTRREVRTAQRHGVQTRSAAGGGRPGGAHAGSGQPQGDRTAVDRRRRAGGRGPPGTARGDEPGLARLPDALQRERIAGAHQGPARSRERAKGGGADGGGRSAVGHCCVVTLSPSG</sequence>
<reference evidence="2" key="1">
    <citation type="journal article" date="2003" name="J. Bacteriol.">
        <title>Identification of a regulated alkaline phosphatase, a cell surface-associated lipoprotein, in Mycobacterium smegmatis.</title>
        <authorList>
            <person name="Kriakov J.I."/>
            <person name="Lee S.H."/>
            <person name="Jacobs W.R. Jr."/>
        </authorList>
    </citation>
    <scope>NUCLEOTIDE SEQUENCE</scope>
</reference>
<feature type="compositionally biased region" description="Gly residues" evidence="1">
    <location>
        <begin position="122"/>
        <end position="132"/>
    </location>
</feature>
<feature type="compositionally biased region" description="Basic and acidic residues" evidence="1">
    <location>
        <begin position="31"/>
        <end position="41"/>
    </location>
</feature>
<proteinExistence type="predicted"/>
<accession>Q7WTY3</accession>
<name>Q7WTY3_MYCSM</name>
<dbReference type="EMBL" id="AY228478">
    <property type="protein sequence ID" value="AAO43116.1"/>
    <property type="molecule type" value="Genomic_DNA"/>
</dbReference>